<gene>
    <name evidence="1" type="ORF">DN051_44330</name>
</gene>
<sequence length="355" mass="37637">MRFAASCGRQKWQMAALSLGVGIAVLTGCGSIKDSEGPSAQQMVLTLEGLLPEGDSSQQQGHGVQEKSGDLGAKLHFRRNGKTSTVSVALRKLGDAEIEQCPDTAYFPFSRCTVTRLPDGAKLAVNRSPEDDSHPSGPEIFTAVVTYAGGKQVMVAQTDVRSNGEGPADVKKSPLTQEQVTAIATSTVWTPIFSKMPEPPEQPLQSPVMTGQQIARTITSLLPAGLRATDPGGSDGFGHVAADDGHGKGLVAVNVQKWDPHDEAMKEVFKQGSKTLADGTRIRIAKGPALGDGKNAVEWTVDTLRKDGFRVVIMTVNAKAYKLPAGRSEPPLTIQQLRQIALSGVWRSSANLGTS</sequence>
<keyword evidence="1" id="KW-0614">Plasmid</keyword>
<evidence type="ECO:0000313" key="2">
    <source>
        <dbReference type="Proteomes" id="UP000249616"/>
    </source>
</evidence>
<dbReference type="PROSITE" id="PS51257">
    <property type="entry name" value="PROKAR_LIPOPROTEIN"/>
    <property type="match status" value="1"/>
</dbReference>
<name>A0A2Z4JF19_9ACTN</name>
<keyword evidence="2" id="KW-1185">Reference proteome</keyword>
<dbReference type="EMBL" id="CP030074">
    <property type="protein sequence ID" value="AWW43547.1"/>
    <property type="molecule type" value="Genomic_DNA"/>
</dbReference>
<proteinExistence type="predicted"/>
<protein>
    <submittedName>
        <fullName evidence="1">Uncharacterized protein</fullName>
    </submittedName>
</protein>
<dbReference type="KEGG" id="scad:DN051_44330"/>
<reference evidence="2" key="1">
    <citation type="submission" date="2018-06" db="EMBL/GenBank/DDBJ databases">
        <authorList>
            <person name="Li K."/>
        </authorList>
    </citation>
    <scope>NUCLEOTIDE SEQUENCE [LARGE SCALE GENOMIC DNA]</scope>
    <source>
        <strain evidence="2">ZFG47</strain>
        <plasmid evidence="2">unnamed1</plasmid>
    </source>
</reference>
<evidence type="ECO:0000313" key="1">
    <source>
        <dbReference type="EMBL" id="AWW43547.1"/>
    </source>
</evidence>
<dbReference type="Proteomes" id="UP000249616">
    <property type="component" value="Plasmid unnamed1"/>
</dbReference>
<geneLocation type="plasmid" evidence="1 2">
    <name>unnamed1</name>
</geneLocation>
<organism evidence="1 2">
    <name type="scientific">Streptomyces cadmiisoli</name>
    <dbReference type="NCBI Taxonomy" id="2184053"/>
    <lineage>
        <taxon>Bacteria</taxon>
        <taxon>Bacillati</taxon>
        <taxon>Actinomycetota</taxon>
        <taxon>Actinomycetes</taxon>
        <taxon>Kitasatosporales</taxon>
        <taxon>Streptomycetaceae</taxon>
        <taxon>Streptomyces</taxon>
        <taxon>Streptomyces aurantiacus group</taxon>
    </lineage>
</organism>
<dbReference type="AlphaFoldDB" id="A0A2Z4JF19"/>
<accession>A0A2Z4JF19</accession>